<accession>A0A240C467</accession>
<evidence type="ECO:0000256" key="4">
    <source>
        <dbReference type="ARBA" id="ARBA00022679"/>
    </source>
</evidence>
<evidence type="ECO:0000256" key="1">
    <source>
        <dbReference type="ARBA" id="ARBA00001938"/>
    </source>
</evidence>
<dbReference type="FunFam" id="3.30.559.10:FF:000007">
    <property type="entry name" value="Dihydrolipoamide acetyltransferase component of pyruvate dehydrogenase complex"/>
    <property type="match status" value="1"/>
</dbReference>
<evidence type="ECO:0000256" key="7">
    <source>
        <dbReference type="ARBA" id="ARBA00025211"/>
    </source>
</evidence>
<dbReference type="SUPFAM" id="SSF51230">
    <property type="entry name" value="Single hybrid motif"/>
    <property type="match status" value="1"/>
</dbReference>
<dbReference type="Pfam" id="PF02817">
    <property type="entry name" value="E3_binding"/>
    <property type="match status" value="1"/>
</dbReference>
<dbReference type="KEGG" id="smus:C7J88_02435"/>
<comment type="function">
    <text evidence="7">The pyruvate dehydrogenase complex catalyzes the overall conversion of pyruvate to acetyl-CoA and CO(2). It contains multiple copies of three enzymatic components: pyruvate dehydrogenase (E1), dihydrolipoamide acetyltransferase (E2) and lipoamide dehydrogenase (E3).</text>
</comment>
<comment type="catalytic activity">
    <reaction evidence="8">
        <text>N(6)-[(R)-dihydrolipoyl]-L-lysyl-[protein] + acetyl-CoA = N(6)-[(R)-S(8)-acetyldihydrolipoyl]-L-lysyl-[protein] + CoA</text>
        <dbReference type="Rhea" id="RHEA:17017"/>
        <dbReference type="Rhea" id="RHEA-COMP:10475"/>
        <dbReference type="Rhea" id="RHEA-COMP:10478"/>
        <dbReference type="ChEBI" id="CHEBI:57287"/>
        <dbReference type="ChEBI" id="CHEBI:57288"/>
        <dbReference type="ChEBI" id="CHEBI:83100"/>
        <dbReference type="ChEBI" id="CHEBI:83111"/>
        <dbReference type="EC" id="2.3.1.12"/>
    </reaction>
</comment>
<dbReference type="InterPro" id="IPR001078">
    <property type="entry name" value="2-oxoacid_DH_actylTfrase"/>
</dbReference>
<dbReference type="PANTHER" id="PTHR43178:SF5">
    <property type="entry name" value="LIPOAMIDE ACYLTRANSFERASE COMPONENT OF BRANCHED-CHAIN ALPHA-KETO ACID DEHYDROGENASE COMPLEX, MITOCHONDRIAL"/>
    <property type="match status" value="1"/>
</dbReference>
<evidence type="ECO:0000256" key="3">
    <source>
        <dbReference type="ARBA" id="ARBA00011484"/>
    </source>
</evidence>
<dbReference type="SUPFAM" id="SSF52777">
    <property type="entry name" value="CoA-dependent acyltransferases"/>
    <property type="match status" value="1"/>
</dbReference>
<dbReference type="Pfam" id="PF00364">
    <property type="entry name" value="Biotin_lipoyl"/>
    <property type="match status" value="1"/>
</dbReference>
<comment type="subunit">
    <text evidence="3">Forms a 24-polypeptide structural core with octahedral symmetry.</text>
</comment>
<dbReference type="InterPro" id="IPR023213">
    <property type="entry name" value="CAT-like_dom_sf"/>
</dbReference>
<evidence type="ECO:0000259" key="12">
    <source>
        <dbReference type="PROSITE" id="PS51826"/>
    </source>
</evidence>
<keyword evidence="5 9" id="KW-0450">Lipoyl</keyword>
<dbReference type="EMBL" id="LT906464">
    <property type="protein sequence ID" value="SNW02559.1"/>
    <property type="molecule type" value="Genomic_DNA"/>
</dbReference>
<evidence type="ECO:0000256" key="2">
    <source>
        <dbReference type="ARBA" id="ARBA00007317"/>
    </source>
</evidence>
<dbReference type="SUPFAM" id="SSF47005">
    <property type="entry name" value="Peripheral subunit-binding domain of 2-oxo acid dehydrogenase complex"/>
    <property type="match status" value="1"/>
</dbReference>
<reference evidence="13" key="1">
    <citation type="journal article" date="2014" name="Int. J. Syst. Evol. Microbiol.">
        <title>Complete genome of a new Firmicutes species belonging to the dominant human colonic microbiota ('Ruminococcus bicirculans') reveals two chromosomes and a selective capacity to utilize plant glucans.</title>
        <authorList>
            <consortium name="NISC Comparative Sequencing Program"/>
            <person name="Wegmann U."/>
            <person name="Louis P."/>
            <person name="Goesmann A."/>
            <person name="Henrissat B."/>
            <person name="Duncan S.H."/>
            <person name="Flint H.J."/>
        </authorList>
    </citation>
    <scope>NUCLEOTIDE SEQUENCE</scope>
    <source>
        <strain evidence="13">CCM 4175</strain>
    </source>
</reference>
<dbReference type="CDD" id="cd06849">
    <property type="entry name" value="lipoyl_domain"/>
    <property type="match status" value="1"/>
</dbReference>
<evidence type="ECO:0000256" key="6">
    <source>
        <dbReference type="ARBA" id="ARBA00023315"/>
    </source>
</evidence>
<dbReference type="Gene3D" id="2.40.50.100">
    <property type="match status" value="1"/>
</dbReference>
<evidence type="ECO:0000313" key="15">
    <source>
        <dbReference type="Proteomes" id="UP000243706"/>
    </source>
</evidence>
<evidence type="ECO:0000256" key="9">
    <source>
        <dbReference type="RuleBase" id="RU003423"/>
    </source>
</evidence>
<dbReference type="GO" id="GO:0005737">
    <property type="term" value="C:cytoplasm"/>
    <property type="evidence" value="ECO:0007669"/>
    <property type="project" value="TreeGrafter"/>
</dbReference>
<protein>
    <recommendedName>
        <fullName evidence="9">Dihydrolipoamide acetyltransferase component of pyruvate dehydrogenase complex</fullName>
        <ecNumber evidence="9">2.3.1.-</ecNumber>
    </recommendedName>
</protein>
<feature type="domain" description="Peripheral subunit-binding (PSBD)" evidence="12">
    <location>
        <begin position="116"/>
        <end position="153"/>
    </location>
</feature>
<dbReference type="InterPro" id="IPR003016">
    <property type="entry name" value="2-oxoA_DH_lipoyl-BS"/>
</dbReference>
<organism evidence="14 15">
    <name type="scientific">Staphylococcus muscae</name>
    <dbReference type="NCBI Taxonomy" id="1294"/>
    <lineage>
        <taxon>Bacteria</taxon>
        <taxon>Bacillati</taxon>
        <taxon>Bacillota</taxon>
        <taxon>Bacilli</taxon>
        <taxon>Bacillales</taxon>
        <taxon>Staphylococcaceae</taxon>
        <taxon>Staphylococcus</taxon>
    </lineage>
</organism>
<dbReference type="Proteomes" id="UP000243706">
    <property type="component" value="Chromosome 1"/>
</dbReference>
<feature type="compositionally biased region" description="Polar residues" evidence="10">
    <location>
        <begin position="95"/>
        <end position="111"/>
    </location>
</feature>
<dbReference type="Pfam" id="PF00198">
    <property type="entry name" value="2-oxoacid_dh"/>
    <property type="match status" value="1"/>
</dbReference>
<dbReference type="PROSITE" id="PS50968">
    <property type="entry name" value="BIOTINYL_LIPOYL"/>
    <property type="match status" value="1"/>
</dbReference>
<evidence type="ECO:0000313" key="14">
    <source>
        <dbReference type="EMBL" id="SNW02559.1"/>
    </source>
</evidence>
<dbReference type="Gene3D" id="4.10.320.10">
    <property type="entry name" value="E3-binding domain"/>
    <property type="match status" value="1"/>
</dbReference>
<dbReference type="GO" id="GO:0031405">
    <property type="term" value="F:lipoic acid binding"/>
    <property type="evidence" value="ECO:0007669"/>
    <property type="project" value="TreeGrafter"/>
</dbReference>
<dbReference type="InterPro" id="IPR000089">
    <property type="entry name" value="Biotin_lipoyl"/>
</dbReference>
<keyword evidence="13" id="KW-0670">Pyruvate</keyword>
<dbReference type="PROSITE" id="PS00189">
    <property type="entry name" value="LIPOYL"/>
    <property type="match status" value="1"/>
</dbReference>
<reference evidence="16" key="3">
    <citation type="journal article" date="2019" name="Int. J. Syst. Evol. Microbiol.">
        <title>The Global Catalogue of Microorganisms (GCM) 10K type strain sequencing project: providing services to taxonomists for standard genome sequencing and annotation.</title>
        <authorList>
            <consortium name="The Broad Institute Genomics Platform"/>
            <consortium name="The Broad Institute Genome Sequencing Center for Infectious Disease"/>
            <person name="Wu L."/>
            <person name="Ma J."/>
        </authorList>
    </citation>
    <scope>NUCLEOTIDE SEQUENCE [LARGE SCALE GENOMIC DNA]</scope>
    <source>
        <strain evidence="16">CCM 4175</strain>
    </source>
</reference>
<comment type="similarity">
    <text evidence="2 9">Belongs to the 2-oxoacid dehydrogenase family.</text>
</comment>
<dbReference type="InterPro" id="IPR036625">
    <property type="entry name" value="E3-bd_dom_sf"/>
</dbReference>
<comment type="cofactor">
    <cofactor evidence="1 9">
        <name>(R)-lipoate</name>
        <dbReference type="ChEBI" id="CHEBI:83088"/>
    </cofactor>
</comment>
<dbReference type="GO" id="GO:0004742">
    <property type="term" value="F:dihydrolipoyllysine-residue acetyltransferase activity"/>
    <property type="evidence" value="ECO:0007669"/>
    <property type="project" value="UniProtKB-EC"/>
</dbReference>
<gene>
    <name evidence="14" type="primary">bkdB</name>
    <name evidence="13" type="ORF">GCM10007183_10560</name>
    <name evidence="14" type="ORF">SAMEA4412661_01141</name>
</gene>
<proteinExistence type="inferred from homology"/>
<dbReference type="EMBL" id="BMCB01000005">
    <property type="protein sequence ID" value="GGA88278.1"/>
    <property type="molecule type" value="Genomic_DNA"/>
</dbReference>
<keyword evidence="4 9" id="KW-0808">Transferase</keyword>
<evidence type="ECO:0000313" key="16">
    <source>
        <dbReference type="Proteomes" id="UP000652995"/>
    </source>
</evidence>
<sequence length="410" mass="45611">MDIKMPKLGESVHEGTIEQWLVSVGDRVEEYDPLCEVITDKVTAEVPSSFAGVVTALHAEPGDIVSIGTVICSIEVENSTQHEENHMLVETSLPASESLESTTQPGQSAAEKNNGRYSPVVFKLASAYEIDLNQVPGTGFNGRVTKKDMMHYIENNKQTQNKELSDKPKTTNDSNNSRAEKTIPVNGVRRQIANKMAQSVQEIPHAWMQIEVDATELVKTREHYKASFKEQEGYNLTYFAFFIKAVAETLKKYPMLNSSWKDDEIVIHDGIHLSIAVAHNDQLYVPVIHHADEKSIKGIAKEIHTLAMKVRNNQLTTSDMTGGTFTVNNTGTFGSVSSMGIINHPQAAILQVESIVKRPVIVNDMIAIRHMVNLCLSIDHRILDGLQAGMFLNDVKQQIEHMTLDQTSIY</sequence>
<dbReference type="PROSITE" id="PS51826">
    <property type="entry name" value="PSBD"/>
    <property type="match status" value="1"/>
</dbReference>
<keyword evidence="16" id="KW-1185">Reference proteome</keyword>
<dbReference type="Gene3D" id="3.30.559.10">
    <property type="entry name" value="Chloramphenicol acetyltransferase-like domain"/>
    <property type="match status" value="1"/>
</dbReference>
<dbReference type="AlphaFoldDB" id="A0A240C467"/>
<dbReference type="InterPro" id="IPR004167">
    <property type="entry name" value="PSBD"/>
</dbReference>
<evidence type="ECO:0000256" key="8">
    <source>
        <dbReference type="ARBA" id="ARBA00048370"/>
    </source>
</evidence>
<feature type="domain" description="Lipoyl-binding" evidence="11">
    <location>
        <begin position="1"/>
        <end position="75"/>
    </location>
</feature>
<dbReference type="InterPro" id="IPR050743">
    <property type="entry name" value="2-oxoacid_DH_E2_comp"/>
</dbReference>
<evidence type="ECO:0000313" key="13">
    <source>
        <dbReference type="EMBL" id="GGA88278.1"/>
    </source>
</evidence>
<name>A0A240C467_9STAP</name>
<evidence type="ECO:0000256" key="10">
    <source>
        <dbReference type="SAM" id="MobiDB-lite"/>
    </source>
</evidence>
<dbReference type="Proteomes" id="UP000652995">
    <property type="component" value="Unassembled WGS sequence"/>
</dbReference>
<dbReference type="EC" id="2.3.1.-" evidence="9"/>
<evidence type="ECO:0000256" key="5">
    <source>
        <dbReference type="ARBA" id="ARBA00022823"/>
    </source>
</evidence>
<keyword evidence="6 9" id="KW-0012">Acyltransferase</keyword>
<feature type="region of interest" description="Disordered" evidence="10">
    <location>
        <begin position="157"/>
        <end position="181"/>
    </location>
</feature>
<dbReference type="PANTHER" id="PTHR43178">
    <property type="entry name" value="DIHYDROLIPOAMIDE ACETYLTRANSFERASE COMPONENT OF PYRUVATE DEHYDROGENASE COMPLEX"/>
    <property type="match status" value="1"/>
</dbReference>
<dbReference type="InterPro" id="IPR011053">
    <property type="entry name" value="Single_hybrid_motif"/>
</dbReference>
<dbReference type="OrthoDB" id="9805770at2"/>
<evidence type="ECO:0000259" key="11">
    <source>
        <dbReference type="PROSITE" id="PS50968"/>
    </source>
</evidence>
<reference evidence="13" key="4">
    <citation type="submission" date="2024-05" db="EMBL/GenBank/DDBJ databases">
        <authorList>
            <person name="Sun Q."/>
            <person name="Sedlacek I."/>
        </authorList>
    </citation>
    <scope>NUCLEOTIDE SEQUENCE</scope>
    <source>
        <strain evidence="13">CCM 4175</strain>
    </source>
</reference>
<feature type="region of interest" description="Disordered" evidence="10">
    <location>
        <begin position="95"/>
        <end position="114"/>
    </location>
</feature>
<reference evidence="14 15" key="2">
    <citation type="submission" date="2017-06" db="EMBL/GenBank/DDBJ databases">
        <authorList>
            <consortium name="Pathogen Informatics"/>
        </authorList>
    </citation>
    <scope>NUCLEOTIDE SEQUENCE [LARGE SCALE GENOMIC DNA]</scope>
    <source>
        <strain evidence="14 15">NCTC13833</strain>
    </source>
</reference>